<protein>
    <recommendedName>
        <fullName evidence="3">SWIM-type domain-containing protein</fullName>
    </recommendedName>
</protein>
<feature type="region of interest" description="Disordered" evidence="2">
    <location>
        <begin position="87"/>
        <end position="110"/>
    </location>
</feature>
<dbReference type="PROSITE" id="PS50966">
    <property type="entry name" value="ZF_SWIM"/>
    <property type="match status" value="1"/>
</dbReference>
<evidence type="ECO:0000256" key="1">
    <source>
        <dbReference type="PROSITE-ProRule" id="PRU00325"/>
    </source>
</evidence>
<dbReference type="Proteomes" id="UP001596432">
    <property type="component" value="Unassembled WGS sequence"/>
</dbReference>
<evidence type="ECO:0000259" key="3">
    <source>
        <dbReference type="PROSITE" id="PS50966"/>
    </source>
</evidence>
<dbReference type="GO" id="GO:0008270">
    <property type="term" value="F:zinc ion binding"/>
    <property type="evidence" value="ECO:0007669"/>
    <property type="project" value="UniProtKB-KW"/>
</dbReference>
<dbReference type="RefSeq" id="WP_274326278.1">
    <property type="nucleotide sequence ID" value="NZ_CP118159.1"/>
</dbReference>
<comment type="caution">
    <text evidence="4">The sequence shown here is derived from an EMBL/GenBank/DDBJ whole genome shotgun (WGS) entry which is preliminary data.</text>
</comment>
<reference evidence="4" key="1">
    <citation type="journal article" date="2014" name="Int. J. Syst. Evol. Microbiol.">
        <title>Complete genome sequence of Corynebacterium casei LMG S-19264T (=DSM 44701T), isolated from a smear-ripened cheese.</title>
        <authorList>
            <consortium name="US DOE Joint Genome Institute (JGI-PGF)"/>
            <person name="Walter F."/>
            <person name="Albersmeier A."/>
            <person name="Kalinowski J."/>
            <person name="Ruckert C."/>
        </authorList>
    </citation>
    <scope>NUCLEOTIDE SEQUENCE [LARGE SCALE GENOMIC DNA]</scope>
    <source>
        <strain evidence="4">NBRC 111756</strain>
    </source>
</reference>
<accession>A0ABD5Y6G9</accession>
<feature type="domain" description="SWIM-type" evidence="3">
    <location>
        <begin position="51"/>
        <end position="85"/>
    </location>
</feature>
<feature type="region of interest" description="Disordered" evidence="2">
    <location>
        <begin position="1"/>
        <end position="25"/>
    </location>
</feature>
<keyword evidence="1" id="KW-0862">Zinc</keyword>
<evidence type="ECO:0000256" key="2">
    <source>
        <dbReference type="SAM" id="MobiDB-lite"/>
    </source>
</evidence>
<proteinExistence type="predicted"/>
<gene>
    <name evidence="4" type="ORF">ACFQMA_23865</name>
    <name evidence="5" type="ORF">ACFQMA_24395</name>
</gene>
<dbReference type="GeneID" id="78823315"/>
<organism evidence="4 6">
    <name type="scientific">Halosimplex aquaticum</name>
    <dbReference type="NCBI Taxonomy" id="3026162"/>
    <lineage>
        <taxon>Archaea</taxon>
        <taxon>Methanobacteriati</taxon>
        <taxon>Methanobacteriota</taxon>
        <taxon>Stenosarchaea group</taxon>
        <taxon>Halobacteria</taxon>
        <taxon>Halobacteriales</taxon>
        <taxon>Haloarculaceae</taxon>
        <taxon>Halosimplex</taxon>
    </lineage>
</organism>
<keyword evidence="1" id="KW-0479">Metal-binding</keyword>
<dbReference type="EMBL" id="JBHTAS010000002">
    <property type="protein sequence ID" value="MFC7142950.1"/>
    <property type="molecule type" value="Genomic_DNA"/>
</dbReference>
<evidence type="ECO:0000313" key="4">
    <source>
        <dbReference type="EMBL" id="MFC7142852.1"/>
    </source>
</evidence>
<keyword evidence="6" id="KW-1185">Reference proteome</keyword>
<dbReference type="AlphaFoldDB" id="A0ABD5Y6G9"/>
<keyword evidence="1" id="KW-0863">Zinc-finger</keyword>
<name>A0ABD5Y6G9_9EURY</name>
<dbReference type="InterPro" id="IPR007527">
    <property type="entry name" value="Znf_SWIM"/>
</dbReference>
<sequence length="173" mass="19408">MAVTDSSSIQEDEQGPIVDGRDRRAREENMDVALLRQGGLYEVQSESGASYEVDLLDRQCNCPDGENPSSPSPCKHVRRVELELEAGHIPRPDGRLPQQSEVGRSEPVSRGSELRFKSHLLSKIQRREEELAHLDAEVQTLQFVYDVIEEITEGDDFDLKDALSEEYGPASEL</sequence>
<evidence type="ECO:0000313" key="5">
    <source>
        <dbReference type="EMBL" id="MFC7142950.1"/>
    </source>
</evidence>
<reference evidence="6" key="2">
    <citation type="journal article" date="2019" name="Int. J. Syst. Evol. Microbiol.">
        <title>The Global Catalogue of Microorganisms (GCM) 10K type strain sequencing project: providing services to taxonomists for standard genome sequencing and annotation.</title>
        <authorList>
            <consortium name="The Broad Institute Genomics Platform"/>
            <consortium name="The Broad Institute Genome Sequencing Center for Infectious Disease"/>
            <person name="Wu L."/>
            <person name="Ma J."/>
        </authorList>
    </citation>
    <scope>NUCLEOTIDE SEQUENCE [LARGE SCALE GENOMIC DNA]</scope>
    <source>
        <strain evidence="6">XZYJT29</strain>
    </source>
</reference>
<reference evidence="4" key="3">
    <citation type="submission" date="2024-09" db="EMBL/GenBank/DDBJ databases">
        <authorList>
            <person name="Sun Q."/>
        </authorList>
    </citation>
    <scope>NUCLEOTIDE SEQUENCE</scope>
    <source>
        <strain evidence="4">NBRC 111756</strain>
    </source>
</reference>
<dbReference type="EMBL" id="JBHTAS010000002">
    <property type="protein sequence ID" value="MFC7142852.1"/>
    <property type="molecule type" value="Genomic_DNA"/>
</dbReference>
<evidence type="ECO:0000313" key="6">
    <source>
        <dbReference type="Proteomes" id="UP001596432"/>
    </source>
</evidence>